<evidence type="ECO:0000259" key="12">
    <source>
        <dbReference type="PROSITE" id="PS51194"/>
    </source>
</evidence>
<dbReference type="Gene3D" id="1.10.10.10">
    <property type="entry name" value="Winged helix-like DNA-binding domain superfamily/Winged helix DNA-binding domain"/>
    <property type="match status" value="1"/>
</dbReference>
<dbReference type="GO" id="GO:0005524">
    <property type="term" value="F:ATP binding"/>
    <property type="evidence" value="ECO:0007669"/>
    <property type="project" value="UniProtKB-KW"/>
</dbReference>
<dbReference type="GO" id="GO:0003676">
    <property type="term" value="F:nucleic acid binding"/>
    <property type="evidence" value="ECO:0007669"/>
    <property type="project" value="InterPro"/>
</dbReference>
<feature type="domain" description="Helicase ATP-binding" evidence="11">
    <location>
        <begin position="1"/>
        <end position="176"/>
    </location>
</feature>
<dbReference type="Pfam" id="PF02889">
    <property type="entry name" value="Sec63"/>
    <property type="match status" value="1"/>
</dbReference>
<dbReference type="InterPro" id="IPR011545">
    <property type="entry name" value="DEAD/DEAH_box_helicase_dom"/>
</dbReference>
<dbReference type="Pfam" id="PF00270">
    <property type="entry name" value="DEAD"/>
    <property type="match status" value="1"/>
</dbReference>
<dbReference type="SMART" id="SM00973">
    <property type="entry name" value="Sec63"/>
    <property type="match status" value="1"/>
</dbReference>
<dbReference type="EC" id="5.6.2.4" evidence="9"/>
<dbReference type="GO" id="GO:0016787">
    <property type="term" value="F:hydrolase activity"/>
    <property type="evidence" value="ECO:0007669"/>
    <property type="project" value="UniProtKB-KW"/>
</dbReference>
<comment type="catalytic activity">
    <reaction evidence="10">
        <text>ATP + H2O = ADP + phosphate + H(+)</text>
        <dbReference type="Rhea" id="RHEA:13065"/>
        <dbReference type="ChEBI" id="CHEBI:15377"/>
        <dbReference type="ChEBI" id="CHEBI:15378"/>
        <dbReference type="ChEBI" id="CHEBI:30616"/>
        <dbReference type="ChEBI" id="CHEBI:43474"/>
        <dbReference type="ChEBI" id="CHEBI:456216"/>
        <dbReference type="EC" id="5.6.2.4"/>
    </reaction>
</comment>
<evidence type="ECO:0000259" key="11">
    <source>
        <dbReference type="PROSITE" id="PS51192"/>
    </source>
</evidence>
<protein>
    <recommendedName>
        <fullName evidence="9">DNA 3'-5' helicase</fullName>
        <ecNumber evidence="9">5.6.2.4</ecNumber>
    </recommendedName>
</protein>
<dbReference type="PANTHER" id="PTHR47835">
    <property type="entry name" value="HFM1, ATP DEPENDENT DNA HELICASE HOMOLOG"/>
    <property type="match status" value="1"/>
</dbReference>
<keyword evidence="3 13" id="KW-0378">Hydrolase</keyword>
<dbReference type="CDD" id="cd18795">
    <property type="entry name" value="SF2_C_Ski2"/>
    <property type="match status" value="1"/>
</dbReference>
<dbReference type="GO" id="GO:0051321">
    <property type="term" value="P:meiotic cell cycle"/>
    <property type="evidence" value="ECO:0007669"/>
    <property type="project" value="UniProtKB-KW"/>
</dbReference>
<evidence type="ECO:0000256" key="5">
    <source>
        <dbReference type="ARBA" id="ARBA00022840"/>
    </source>
</evidence>
<sequence length="797" mass="88796">MNSKQNMVVSAPTGGGKTVLFELGIIQTLIESGHKPSSKCVYVAPTKALCSERFRDWNTKLEPLGVKCIEMTGDTVQLGKSAWSEAKNATIIVTTGEKWDSLTRSWHEHDGFLSEIKLFLVDEVHILNESRGSTLEVVISRMKARAEKVRFIMVSATVPNIHDIANWIGNPTIGPSASAIVFEFGDEYRPCKLTRHVHGFPRKQQNDFQFMRTLDFKLYDILLQHHTAKPMLVFCPTRKGVVATAEQLLKNYDESVAIRKKTPWVPGKIINRSFHDARLEKLANAGIGVHHAGLNMEDRRATEALFLDGALRVVVATSTLAVGVNLPAHTVVIKGVKLYQANAWQEYSDLDIVQMIGRAGRPQFDKEGVAIIMCESELEGKYRNMIQGKTVLESSLHHNLVEHINSEIGMRSITNLVSAKEWIRNSFLRQRIQKNPGHYQIGKAANQTWEEKLDEMASQSIATLKETQLINDDEGNGVDGLAPTDYGVIMSKYYIRQSTMGMIMKMPERASVREILEIISSADELGDVKLRGGDKQAYSKLKDHNDIRYKIKKVEKASDKTFLLIQAVLGGISLSSNDFKPTDSQPALEALSVFRHTSRIARVVVEVAITNKNGAQLKHGMELLRCLTAKAWEDRPVVLKQVDSIGEKSLKVLAEAGITTLQALKSQEPIRIEVLLNRRPPFGHEILAFVNDLPQYDVSIVENGVRTFGGKRPVEVDLDITCSILATSNAKGSRNTKQKSRSSGMASILTLTSDLDFIDFRRTTNKYLKDTKAFNVTVELHKPSVAINVLISSVSAF</sequence>
<dbReference type="Pfam" id="PF00271">
    <property type="entry name" value="Helicase_C"/>
    <property type="match status" value="1"/>
</dbReference>
<accession>A0A0H2R646</accession>
<reference evidence="13 14" key="1">
    <citation type="submission" date="2015-04" db="EMBL/GenBank/DDBJ databases">
        <title>Complete genome sequence of Schizopora paradoxa KUC8140, a cosmopolitan wood degrader in East Asia.</title>
        <authorList>
            <consortium name="DOE Joint Genome Institute"/>
            <person name="Min B."/>
            <person name="Park H."/>
            <person name="Jang Y."/>
            <person name="Kim J.-J."/>
            <person name="Kim K.H."/>
            <person name="Pangilinan J."/>
            <person name="Lipzen A."/>
            <person name="Riley R."/>
            <person name="Grigoriev I.V."/>
            <person name="Spatafora J.W."/>
            <person name="Choi I.-G."/>
        </authorList>
    </citation>
    <scope>NUCLEOTIDE SEQUENCE [LARGE SCALE GENOMIC DNA]</scope>
    <source>
        <strain evidence="13 14">KUC8140</strain>
    </source>
</reference>
<proteinExistence type="inferred from homology"/>
<dbReference type="SUPFAM" id="SSF52540">
    <property type="entry name" value="P-loop containing nucleoside triphosphate hydrolases"/>
    <property type="match status" value="1"/>
</dbReference>
<evidence type="ECO:0000256" key="7">
    <source>
        <dbReference type="ARBA" id="ARBA00023254"/>
    </source>
</evidence>
<evidence type="ECO:0000256" key="9">
    <source>
        <dbReference type="ARBA" id="ARBA00034808"/>
    </source>
</evidence>
<keyword evidence="2" id="KW-0547">Nucleotide-binding</keyword>
<dbReference type="EMBL" id="KQ086146">
    <property type="protein sequence ID" value="KLO07339.1"/>
    <property type="molecule type" value="Genomic_DNA"/>
</dbReference>
<organism evidence="13 14">
    <name type="scientific">Schizopora paradoxa</name>
    <dbReference type="NCBI Taxonomy" id="27342"/>
    <lineage>
        <taxon>Eukaryota</taxon>
        <taxon>Fungi</taxon>
        <taxon>Dikarya</taxon>
        <taxon>Basidiomycota</taxon>
        <taxon>Agaricomycotina</taxon>
        <taxon>Agaricomycetes</taxon>
        <taxon>Hymenochaetales</taxon>
        <taxon>Schizoporaceae</taxon>
        <taxon>Schizopora</taxon>
    </lineage>
</organism>
<dbReference type="Pfam" id="PF23445">
    <property type="entry name" value="WHD_SNRNP200"/>
    <property type="match status" value="1"/>
</dbReference>
<feature type="domain" description="Helicase C-terminal" evidence="12">
    <location>
        <begin position="217"/>
        <end position="408"/>
    </location>
</feature>
<name>A0A0H2R646_9AGAM</name>
<dbReference type="InParanoid" id="A0A0H2R646"/>
<keyword evidence="6" id="KW-0413">Isomerase</keyword>
<dbReference type="InterPro" id="IPR057842">
    <property type="entry name" value="WH_MER3"/>
</dbReference>
<dbReference type="Proteomes" id="UP000053477">
    <property type="component" value="Unassembled WGS sequence"/>
</dbReference>
<evidence type="ECO:0000256" key="8">
    <source>
        <dbReference type="ARBA" id="ARBA00034617"/>
    </source>
</evidence>
<dbReference type="AlphaFoldDB" id="A0A0H2R646"/>
<dbReference type="InterPro" id="IPR027417">
    <property type="entry name" value="P-loop_NTPase"/>
</dbReference>
<evidence type="ECO:0000256" key="1">
    <source>
        <dbReference type="ARBA" id="ARBA00010140"/>
    </source>
</evidence>
<dbReference type="GO" id="GO:0043138">
    <property type="term" value="F:3'-5' DNA helicase activity"/>
    <property type="evidence" value="ECO:0007669"/>
    <property type="project" value="UniProtKB-EC"/>
</dbReference>
<evidence type="ECO:0000256" key="2">
    <source>
        <dbReference type="ARBA" id="ARBA00022741"/>
    </source>
</evidence>
<evidence type="ECO:0000313" key="14">
    <source>
        <dbReference type="Proteomes" id="UP000053477"/>
    </source>
</evidence>
<evidence type="ECO:0000256" key="4">
    <source>
        <dbReference type="ARBA" id="ARBA00022806"/>
    </source>
</evidence>
<keyword evidence="5" id="KW-0067">ATP-binding</keyword>
<dbReference type="SMART" id="SM00490">
    <property type="entry name" value="HELICc"/>
    <property type="match status" value="1"/>
</dbReference>
<dbReference type="SUPFAM" id="SSF158702">
    <property type="entry name" value="Sec63 N-terminal domain-like"/>
    <property type="match status" value="1"/>
</dbReference>
<dbReference type="OrthoDB" id="5575at2759"/>
<dbReference type="Gene3D" id="1.10.3380.10">
    <property type="entry name" value="Sec63 N-terminal domain-like domain"/>
    <property type="match status" value="1"/>
</dbReference>
<dbReference type="FunFam" id="1.10.10.10:FF:000012">
    <property type="entry name" value="U5 small nuclear ribonucleoprotein helicase"/>
    <property type="match status" value="1"/>
</dbReference>
<dbReference type="InterPro" id="IPR001650">
    <property type="entry name" value="Helicase_C-like"/>
</dbReference>
<dbReference type="InterPro" id="IPR004179">
    <property type="entry name" value="Sec63-dom"/>
</dbReference>
<dbReference type="PROSITE" id="PS51194">
    <property type="entry name" value="HELICASE_CTER"/>
    <property type="match status" value="1"/>
</dbReference>
<dbReference type="Gene3D" id="3.40.50.300">
    <property type="entry name" value="P-loop containing nucleotide triphosphate hydrolases"/>
    <property type="match status" value="2"/>
</dbReference>
<gene>
    <name evidence="13" type="ORF">SCHPADRAFT_654057</name>
</gene>
<keyword evidence="14" id="KW-1185">Reference proteome</keyword>
<evidence type="ECO:0000256" key="3">
    <source>
        <dbReference type="ARBA" id="ARBA00022801"/>
    </source>
</evidence>
<evidence type="ECO:0000313" key="13">
    <source>
        <dbReference type="EMBL" id="KLO07339.1"/>
    </source>
</evidence>
<dbReference type="PROSITE" id="PS51192">
    <property type="entry name" value="HELICASE_ATP_BIND_1"/>
    <property type="match status" value="1"/>
</dbReference>
<evidence type="ECO:0000256" key="6">
    <source>
        <dbReference type="ARBA" id="ARBA00023235"/>
    </source>
</evidence>
<dbReference type="SMART" id="SM00487">
    <property type="entry name" value="DEXDc"/>
    <property type="match status" value="1"/>
</dbReference>
<dbReference type="PANTHER" id="PTHR47835:SF3">
    <property type="entry name" value="HELICASE FOR MEIOSIS 1"/>
    <property type="match status" value="1"/>
</dbReference>
<dbReference type="InterPro" id="IPR036388">
    <property type="entry name" value="WH-like_DNA-bd_sf"/>
</dbReference>
<dbReference type="InterPro" id="IPR014001">
    <property type="entry name" value="Helicase_ATP-bd"/>
</dbReference>
<comment type="similarity">
    <text evidence="1">Belongs to the helicase family. SKI2 subfamily.</text>
</comment>
<comment type="catalytic activity">
    <reaction evidence="8">
        <text>Couples ATP hydrolysis with the unwinding of duplex DNA by translocating in the 3'-5' direction.</text>
        <dbReference type="EC" id="5.6.2.4"/>
    </reaction>
</comment>
<dbReference type="InterPro" id="IPR052247">
    <property type="entry name" value="Meiotic_Crossover_Helicase"/>
</dbReference>
<dbReference type="STRING" id="27342.A0A0H2R646"/>
<keyword evidence="4" id="KW-0347">Helicase</keyword>
<evidence type="ECO:0000256" key="10">
    <source>
        <dbReference type="ARBA" id="ARBA00048988"/>
    </source>
</evidence>
<keyword evidence="7" id="KW-0469">Meiosis</keyword>